<dbReference type="InterPro" id="IPR050560">
    <property type="entry name" value="MYB_TF"/>
</dbReference>
<dbReference type="Gene3D" id="1.10.10.60">
    <property type="entry name" value="Homeodomain-like"/>
    <property type="match status" value="1"/>
</dbReference>
<dbReference type="InterPro" id="IPR001005">
    <property type="entry name" value="SANT/Myb"/>
</dbReference>
<evidence type="ECO:0000313" key="5">
    <source>
        <dbReference type="Proteomes" id="UP001305647"/>
    </source>
</evidence>
<dbReference type="GO" id="GO:0005634">
    <property type="term" value="C:nucleus"/>
    <property type="evidence" value="ECO:0007669"/>
    <property type="project" value="TreeGrafter"/>
</dbReference>
<accession>A0AAN6T3F8</accession>
<dbReference type="CDD" id="cd00167">
    <property type="entry name" value="SANT"/>
    <property type="match status" value="1"/>
</dbReference>
<dbReference type="Pfam" id="PF00249">
    <property type="entry name" value="Myb_DNA-binding"/>
    <property type="match status" value="1"/>
</dbReference>
<organism evidence="4 5">
    <name type="scientific">Parathielavia hyrcaniae</name>
    <dbReference type="NCBI Taxonomy" id="113614"/>
    <lineage>
        <taxon>Eukaryota</taxon>
        <taxon>Fungi</taxon>
        <taxon>Dikarya</taxon>
        <taxon>Ascomycota</taxon>
        <taxon>Pezizomycotina</taxon>
        <taxon>Sordariomycetes</taxon>
        <taxon>Sordariomycetidae</taxon>
        <taxon>Sordariales</taxon>
        <taxon>Chaetomiaceae</taxon>
        <taxon>Parathielavia</taxon>
    </lineage>
</organism>
<keyword evidence="5" id="KW-1185">Reference proteome</keyword>
<dbReference type="SMART" id="SM00717">
    <property type="entry name" value="SANT"/>
    <property type="match status" value="1"/>
</dbReference>
<dbReference type="GO" id="GO:0000981">
    <property type="term" value="F:DNA-binding transcription factor activity, RNA polymerase II-specific"/>
    <property type="evidence" value="ECO:0007669"/>
    <property type="project" value="TreeGrafter"/>
</dbReference>
<dbReference type="PANTHER" id="PTHR45614">
    <property type="entry name" value="MYB PROTEIN-RELATED"/>
    <property type="match status" value="1"/>
</dbReference>
<evidence type="ECO:0008006" key="6">
    <source>
        <dbReference type="Google" id="ProtNLM"/>
    </source>
</evidence>
<feature type="domain" description="Myb-like" evidence="2">
    <location>
        <begin position="66"/>
        <end position="115"/>
    </location>
</feature>
<dbReference type="InterPro" id="IPR017930">
    <property type="entry name" value="Myb_dom"/>
</dbReference>
<evidence type="ECO:0000256" key="1">
    <source>
        <dbReference type="SAM" id="MobiDB-lite"/>
    </source>
</evidence>
<evidence type="ECO:0000313" key="4">
    <source>
        <dbReference type="EMBL" id="KAK4102612.1"/>
    </source>
</evidence>
<dbReference type="Proteomes" id="UP001305647">
    <property type="component" value="Unassembled WGS sequence"/>
</dbReference>
<evidence type="ECO:0000259" key="3">
    <source>
        <dbReference type="PROSITE" id="PS51294"/>
    </source>
</evidence>
<dbReference type="SUPFAM" id="SSF46689">
    <property type="entry name" value="Homeodomain-like"/>
    <property type="match status" value="1"/>
</dbReference>
<gene>
    <name evidence="4" type="ORF">N658DRAFT_423546</name>
</gene>
<sequence>VDIASLLKDSDSNESPVSSTQPPPSNPAPAVAAVTAPPSGPPPAPAAARPGSGGGKRGMPPHTAESPAKRQSKWSAEEDAKIIDLRGSGMKWDDISKHLPGRSSISCRLHYQNYLERRAEWDEERKNKLARLYERFKPDMWARVAEELQVPWRAAEAMHWQLGEIEMARRAGVVPFSLNIASNEPQGQQRISPTRGHTHSQSQGSLPRDFAAGLPSPRYTRTLHPPPQPPPQNVYPLMPPPTQPTGRSIFPRRESLPPPGPFGPPLVDHSRGNSNLLPSVAELTTGVGPYSTPAYTHVRPPPPPPPPPPSHYHHHHHNHHHQQHQQEYQHQQQQHHQQQHQQQQHQSRSSPGSPGQGGTTGNIVGSGPLTPACSTYHPLQLPPPEPAVLAGKRRASPPDEPEGAGPRETSRRRQ</sequence>
<feature type="non-terminal residue" evidence="4">
    <location>
        <position position="1"/>
    </location>
</feature>
<dbReference type="EMBL" id="MU863631">
    <property type="protein sequence ID" value="KAK4102612.1"/>
    <property type="molecule type" value="Genomic_DNA"/>
</dbReference>
<feature type="region of interest" description="Disordered" evidence="1">
    <location>
        <begin position="184"/>
        <end position="414"/>
    </location>
</feature>
<dbReference type="InterPro" id="IPR009057">
    <property type="entry name" value="Homeodomain-like_sf"/>
</dbReference>
<feature type="compositionally biased region" description="Low complexity" evidence="1">
    <location>
        <begin position="28"/>
        <end position="37"/>
    </location>
</feature>
<reference evidence="4" key="1">
    <citation type="journal article" date="2023" name="Mol. Phylogenet. Evol.">
        <title>Genome-scale phylogeny and comparative genomics of the fungal order Sordariales.</title>
        <authorList>
            <person name="Hensen N."/>
            <person name="Bonometti L."/>
            <person name="Westerberg I."/>
            <person name="Brannstrom I.O."/>
            <person name="Guillou S."/>
            <person name="Cros-Aarteil S."/>
            <person name="Calhoun S."/>
            <person name="Haridas S."/>
            <person name="Kuo A."/>
            <person name="Mondo S."/>
            <person name="Pangilinan J."/>
            <person name="Riley R."/>
            <person name="LaButti K."/>
            <person name="Andreopoulos B."/>
            <person name="Lipzen A."/>
            <person name="Chen C."/>
            <person name="Yan M."/>
            <person name="Daum C."/>
            <person name="Ng V."/>
            <person name="Clum A."/>
            <person name="Steindorff A."/>
            <person name="Ohm R.A."/>
            <person name="Martin F."/>
            <person name="Silar P."/>
            <person name="Natvig D.O."/>
            <person name="Lalanne C."/>
            <person name="Gautier V."/>
            <person name="Ament-Velasquez S.L."/>
            <person name="Kruys A."/>
            <person name="Hutchinson M.I."/>
            <person name="Powell A.J."/>
            <person name="Barry K."/>
            <person name="Miller A.N."/>
            <person name="Grigoriev I.V."/>
            <person name="Debuchy R."/>
            <person name="Gladieux P."/>
            <person name="Hiltunen Thoren M."/>
            <person name="Johannesson H."/>
        </authorList>
    </citation>
    <scope>NUCLEOTIDE SEQUENCE</scope>
    <source>
        <strain evidence="4">CBS 757.83</strain>
    </source>
</reference>
<dbReference type="AlphaFoldDB" id="A0AAN6T3F8"/>
<feature type="compositionally biased region" description="Pro residues" evidence="1">
    <location>
        <begin position="299"/>
        <end position="310"/>
    </location>
</feature>
<dbReference type="PANTHER" id="PTHR45614:SF51">
    <property type="entry name" value="MYB-LIKE DNA-BINDING PROTEIN BAS1"/>
    <property type="match status" value="1"/>
</dbReference>
<protein>
    <recommendedName>
        <fullName evidence="6">MYB DNA-binding domain-containing protein</fullName>
    </recommendedName>
</protein>
<name>A0AAN6T3F8_9PEZI</name>
<feature type="domain" description="HTH myb-type" evidence="3">
    <location>
        <begin position="66"/>
        <end position="119"/>
    </location>
</feature>
<evidence type="ECO:0000259" key="2">
    <source>
        <dbReference type="PROSITE" id="PS50090"/>
    </source>
</evidence>
<reference evidence="4" key="2">
    <citation type="submission" date="2023-05" db="EMBL/GenBank/DDBJ databases">
        <authorList>
            <consortium name="Lawrence Berkeley National Laboratory"/>
            <person name="Steindorff A."/>
            <person name="Hensen N."/>
            <person name="Bonometti L."/>
            <person name="Westerberg I."/>
            <person name="Brannstrom I.O."/>
            <person name="Guillou S."/>
            <person name="Cros-Aarteil S."/>
            <person name="Calhoun S."/>
            <person name="Haridas S."/>
            <person name="Kuo A."/>
            <person name="Mondo S."/>
            <person name="Pangilinan J."/>
            <person name="Riley R."/>
            <person name="Labutti K."/>
            <person name="Andreopoulos B."/>
            <person name="Lipzen A."/>
            <person name="Chen C."/>
            <person name="Yanf M."/>
            <person name="Daum C."/>
            <person name="Ng V."/>
            <person name="Clum A."/>
            <person name="Ohm R."/>
            <person name="Martin F."/>
            <person name="Silar P."/>
            <person name="Natvig D."/>
            <person name="Lalanne C."/>
            <person name="Gautier V."/>
            <person name="Ament-Velasquez S.L."/>
            <person name="Kruys A."/>
            <person name="Hutchinson M.I."/>
            <person name="Powell A.J."/>
            <person name="Barry K."/>
            <person name="Miller A.N."/>
            <person name="Grigoriev I.V."/>
            <person name="Debuchy R."/>
            <person name="Gladieux P."/>
            <person name="Thoren M.H."/>
            <person name="Johannesson H."/>
        </authorList>
    </citation>
    <scope>NUCLEOTIDE SEQUENCE</scope>
    <source>
        <strain evidence="4">CBS 757.83</strain>
    </source>
</reference>
<dbReference type="PROSITE" id="PS51294">
    <property type="entry name" value="HTH_MYB"/>
    <property type="match status" value="1"/>
</dbReference>
<proteinExistence type="predicted"/>
<feature type="compositionally biased region" description="Pro residues" evidence="1">
    <location>
        <begin position="224"/>
        <end position="243"/>
    </location>
</feature>
<feature type="region of interest" description="Disordered" evidence="1">
    <location>
        <begin position="1"/>
        <end position="77"/>
    </location>
</feature>
<dbReference type="PROSITE" id="PS50090">
    <property type="entry name" value="MYB_LIKE"/>
    <property type="match status" value="1"/>
</dbReference>
<feature type="compositionally biased region" description="Low complexity" evidence="1">
    <location>
        <begin position="325"/>
        <end position="353"/>
    </location>
</feature>
<dbReference type="GO" id="GO:0000978">
    <property type="term" value="F:RNA polymerase II cis-regulatory region sequence-specific DNA binding"/>
    <property type="evidence" value="ECO:0007669"/>
    <property type="project" value="TreeGrafter"/>
</dbReference>
<feature type="compositionally biased region" description="Basic residues" evidence="1">
    <location>
        <begin position="311"/>
        <end position="323"/>
    </location>
</feature>
<comment type="caution">
    <text evidence="4">The sequence shown here is derived from an EMBL/GenBank/DDBJ whole genome shotgun (WGS) entry which is preliminary data.</text>
</comment>